<keyword evidence="7" id="KW-1185">Reference proteome</keyword>
<dbReference type="PANTHER" id="PTHR30055:SF220">
    <property type="entry name" value="TETR-FAMILY REGULATORY PROTEIN"/>
    <property type="match status" value="1"/>
</dbReference>
<dbReference type="PANTHER" id="PTHR30055">
    <property type="entry name" value="HTH-TYPE TRANSCRIPTIONAL REGULATOR RUTR"/>
    <property type="match status" value="1"/>
</dbReference>
<comment type="caution">
    <text evidence="6">The sequence shown here is derived from an EMBL/GenBank/DDBJ whole genome shotgun (WGS) entry which is preliminary data.</text>
</comment>
<dbReference type="InterPro" id="IPR036271">
    <property type="entry name" value="Tet_transcr_reg_TetR-rel_C_sf"/>
</dbReference>
<sequence>MSTSRPYHRDDLRSQLLDVAAELLEQDGANALSLREVARRAEVSHNAPYRHFASKDELLAALAASGFERLGASRSTDGGLVESGLAYVRFALGHPALFRLMFSGALTGAGADSLASAAELMRGSFGDDTPGDAVLSSWSFVHGLAALLLDGQVPEELRAGRDDETLARDILTVTATALGAG</sequence>
<dbReference type="Pfam" id="PF00440">
    <property type="entry name" value="TetR_N"/>
    <property type="match status" value="1"/>
</dbReference>
<dbReference type="InterPro" id="IPR050109">
    <property type="entry name" value="HTH-type_TetR-like_transc_reg"/>
</dbReference>
<dbReference type="InterPro" id="IPR009057">
    <property type="entry name" value="Homeodomain-like_sf"/>
</dbReference>
<evidence type="ECO:0000313" key="6">
    <source>
        <dbReference type="EMBL" id="MDO7882619.1"/>
    </source>
</evidence>
<proteinExistence type="predicted"/>
<dbReference type="InterPro" id="IPR001647">
    <property type="entry name" value="HTH_TetR"/>
</dbReference>
<dbReference type="RefSeq" id="WP_305003052.1">
    <property type="nucleotide sequence ID" value="NZ_JAUQUB010000002.1"/>
</dbReference>
<gene>
    <name evidence="6" type="ORF">Q5716_10315</name>
</gene>
<dbReference type="Proteomes" id="UP001241072">
    <property type="component" value="Unassembled WGS sequence"/>
</dbReference>
<protein>
    <submittedName>
        <fullName evidence="6">TetR/AcrR family transcriptional regulator</fullName>
    </submittedName>
</protein>
<evidence type="ECO:0000313" key="7">
    <source>
        <dbReference type="Proteomes" id="UP001241072"/>
    </source>
</evidence>
<accession>A0ABT9BNK4</accession>
<feature type="DNA-binding region" description="H-T-H motif" evidence="4">
    <location>
        <begin position="33"/>
        <end position="52"/>
    </location>
</feature>
<dbReference type="Pfam" id="PF13305">
    <property type="entry name" value="TetR_C_33"/>
    <property type="match status" value="1"/>
</dbReference>
<dbReference type="SUPFAM" id="SSF48498">
    <property type="entry name" value="Tetracyclin repressor-like, C-terminal domain"/>
    <property type="match status" value="1"/>
</dbReference>
<evidence type="ECO:0000256" key="1">
    <source>
        <dbReference type="ARBA" id="ARBA00023015"/>
    </source>
</evidence>
<organism evidence="6 7">
    <name type="scientific">Antiquaquibacter soli</name>
    <dbReference type="NCBI Taxonomy" id="3064523"/>
    <lineage>
        <taxon>Bacteria</taxon>
        <taxon>Bacillati</taxon>
        <taxon>Actinomycetota</taxon>
        <taxon>Actinomycetes</taxon>
        <taxon>Micrococcales</taxon>
        <taxon>Microbacteriaceae</taxon>
        <taxon>Antiquaquibacter</taxon>
    </lineage>
</organism>
<evidence type="ECO:0000259" key="5">
    <source>
        <dbReference type="PROSITE" id="PS50977"/>
    </source>
</evidence>
<dbReference type="InterPro" id="IPR025996">
    <property type="entry name" value="MT1864/Rv1816-like_C"/>
</dbReference>
<evidence type="ECO:0000256" key="2">
    <source>
        <dbReference type="ARBA" id="ARBA00023125"/>
    </source>
</evidence>
<keyword evidence="2 4" id="KW-0238">DNA-binding</keyword>
<dbReference type="PROSITE" id="PS50977">
    <property type="entry name" value="HTH_TETR_2"/>
    <property type="match status" value="1"/>
</dbReference>
<evidence type="ECO:0000256" key="3">
    <source>
        <dbReference type="ARBA" id="ARBA00023163"/>
    </source>
</evidence>
<keyword evidence="3" id="KW-0804">Transcription</keyword>
<dbReference type="PRINTS" id="PR00455">
    <property type="entry name" value="HTHTETR"/>
</dbReference>
<name>A0ABT9BNK4_9MICO</name>
<dbReference type="Gene3D" id="1.10.357.10">
    <property type="entry name" value="Tetracycline Repressor, domain 2"/>
    <property type="match status" value="1"/>
</dbReference>
<dbReference type="SUPFAM" id="SSF46689">
    <property type="entry name" value="Homeodomain-like"/>
    <property type="match status" value="1"/>
</dbReference>
<keyword evidence="1" id="KW-0805">Transcription regulation</keyword>
<evidence type="ECO:0000256" key="4">
    <source>
        <dbReference type="PROSITE-ProRule" id="PRU00335"/>
    </source>
</evidence>
<dbReference type="EMBL" id="JAUQUB010000002">
    <property type="protein sequence ID" value="MDO7882619.1"/>
    <property type="molecule type" value="Genomic_DNA"/>
</dbReference>
<reference evidence="6 7" key="1">
    <citation type="submission" date="2023-07" db="EMBL/GenBank/DDBJ databases">
        <title>Protaetiibacter sp. nov WY-16 isolated from soil.</title>
        <authorList>
            <person name="Liu B."/>
            <person name="Wan Y."/>
        </authorList>
    </citation>
    <scope>NUCLEOTIDE SEQUENCE [LARGE SCALE GENOMIC DNA]</scope>
    <source>
        <strain evidence="6 7">WY-16</strain>
    </source>
</reference>
<feature type="domain" description="HTH tetR-type" evidence="5">
    <location>
        <begin position="10"/>
        <end position="70"/>
    </location>
</feature>